<dbReference type="AlphaFoldDB" id="D6PBA2"/>
<organism evidence="2">
    <name type="scientific">uncultured archaeon MedDCM-OCT-S04-C163</name>
    <dbReference type="NCBI Taxonomy" id="743086"/>
    <lineage>
        <taxon>Archaea</taxon>
        <taxon>environmental samples</taxon>
    </lineage>
</organism>
<evidence type="ECO:0000313" key="2">
    <source>
        <dbReference type="EMBL" id="ADD93003.1"/>
    </source>
</evidence>
<reference evidence="2" key="1">
    <citation type="journal article" date="2010" name="ISME J.">
        <title>Metagenome of the Mediterranean deep chlorophyll maximum studied by direct and fosmid library 454 pyrosequencing.</title>
        <authorList>
            <person name="Ghai R."/>
            <person name="Martin-Cuadrado A.B."/>
            <person name="Molto A.G."/>
            <person name="Heredia I.G."/>
            <person name="Cabrera R."/>
            <person name="Martin J."/>
            <person name="Verdu M."/>
            <person name="Deschamps P."/>
            <person name="Moreira D."/>
            <person name="Lopez-Garcia P."/>
            <person name="Mira A."/>
            <person name="Rodriguez-Valera F."/>
        </authorList>
    </citation>
    <scope>NUCLEOTIDE SEQUENCE</scope>
</reference>
<feature type="region of interest" description="Disordered" evidence="1">
    <location>
        <begin position="1"/>
        <end position="26"/>
    </location>
</feature>
<accession>D6PBA2</accession>
<evidence type="ECO:0000256" key="1">
    <source>
        <dbReference type="SAM" id="MobiDB-lite"/>
    </source>
</evidence>
<proteinExistence type="predicted"/>
<dbReference type="EMBL" id="GU942960">
    <property type="protein sequence ID" value="ADD93003.1"/>
    <property type="molecule type" value="Genomic_DNA"/>
</dbReference>
<sequence length="266" mass="29241">MTPVQAGDVSAQQQSQDEDPRQPSANNTTLYIWADGMNQFWSHFNSSDDEGMGDDGAGEIREQKDDGVITIKQRFTMDPTLDKRLSMTVGGEFRGNFNIYYEGDADSTDNAGPCQPGQTPNDCDWLNITIYKGQSKIYQYTESPWPSGNWKNIQFSWFVEEGNETWDGLNDNPLIEVTMKVKGDYQDGGLFGFPSGEPAEFAIELGDGGSLLMPIDPASWDENFQEGGELGSSGDSEDTPGFTLVVASAAIAMAAFINTKKEETEE</sequence>
<protein>
    <submittedName>
        <fullName evidence="2">Uncharacterized protein</fullName>
    </submittedName>
</protein>
<name>D6PBA2_9ARCH</name>